<dbReference type="AlphaFoldDB" id="A0A1E4TDL0"/>
<accession>A0A1E4TDL0</accession>
<name>A0A1E4TDL0_9ASCO</name>
<protein>
    <submittedName>
        <fullName evidence="1">Uncharacterized protein</fullName>
    </submittedName>
</protein>
<evidence type="ECO:0000313" key="1">
    <source>
        <dbReference type="EMBL" id="ODV89855.1"/>
    </source>
</evidence>
<organism evidence="1 2">
    <name type="scientific">Tortispora caseinolytica NRRL Y-17796</name>
    <dbReference type="NCBI Taxonomy" id="767744"/>
    <lineage>
        <taxon>Eukaryota</taxon>
        <taxon>Fungi</taxon>
        <taxon>Dikarya</taxon>
        <taxon>Ascomycota</taxon>
        <taxon>Saccharomycotina</taxon>
        <taxon>Trigonopsidomycetes</taxon>
        <taxon>Trigonopsidales</taxon>
        <taxon>Trigonopsidaceae</taxon>
        <taxon>Tortispora</taxon>
    </lineage>
</organism>
<sequence>MHLVARVCNGQKTIVPNVRYIFDDDLPLALLCQSHAVVVELDESQKKIKNVSSLDPTWQITSASLHPSSPMPWTNDIVPMNDYYSLTLNGIPVPSAAAEILDATASQSINDSLDSSNSLLQSLSTLSARLQDIHTTIQSLNNIEETDV</sequence>
<dbReference type="EMBL" id="KV453842">
    <property type="protein sequence ID" value="ODV89855.1"/>
    <property type="molecule type" value="Genomic_DNA"/>
</dbReference>
<keyword evidence="2" id="KW-1185">Reference proteome</keyword>
<evidence type="ECO:0000313" key="2">
    <source>
        <dbReference type="Proteomes" id="UP000095023"/>
    </source>
</evidence>
<gene>
    <name evidence="1" type="ORF">CANCADRAFT_1590</name>
</gene>
<reference evidence="2" key="1">
    <citation type="submission" date="2016-02" db="EMBL/GenBank/DDBJ databases">
        <title>Comparative genomics of biotechnologically important yeasts.</title>
        <authorList>
            <consortium name="DOE Joint Genome Institute"/>
            <person name="Riley R."/>
            <person name="Haridas S."/>
            <person name="Wolfe K.H."/>
            <person name="Lopes M.R."/>
            <person name="Hittinger C.T."/>
            <person name="Goker M."/>
            <person name="Salamov A."/>
            <person name="Wisecaver J."/>
            <person name="Long T.M."/>
            <person name="Aerts A.L."/>
            <person name="Barry K."/>
            <person name="Choi C."/>
            <person name="Clum A."/>
            <person name="Coughlan A.Y."/>
            <person name="Deshpande S."/>
            <person name="Douglass A.P."/>
            <person name="Hanson S.J."/>
            <person name="Klenk H.-P."/>
            <person name="Labutti K."/>
            <person name="Lapidus A."/>
            <person name="Lindquist E."/>
            <person name="Lipzen A."/>
            <person name="Meier-Kolthoff J.P."/>
            <person name="Ohm R.A."/>
            <person name="Otillar R.P."/>
            <person name="Pangilinan J."/>
            <person name="Peng Y."/>
            <person name="Rokas A."/>
            <person name="Rosa C.A."/>
            <person name="Scheuner C."/>
            <person name="Sibirny A.A."/>
            <person name="Slot J.C."/>
            <person name="Stielow J.B."/>
            <person name="Sun H."/>
            <person name="Kurtzman C.P."/>
            <person name="Blackwell M."/>
            <person name="Jeffries T.W."/>
            <person name="Grigoriev I.V."/>
        </authorList>
    </citation>
    <scope>NUCLEOTIDE SEQUENCE [LARGE SCALE GENOMIC DNA]</scope>
    <source>
        <strain evidence="2">NRRL Y-17796</strain>
    </source>
</reference>
<dbReference type="Proteomes" id="UP000095023">
    <property type="component" value="Unassembled WGS sequence"/>
</dbReference>
<proteinExistence type="predicted"/>